<evidence type="ECO:0000313" key="9">
    <source>
        <dbReference type="Proteomes" id="UP000005744"/>
    </source>
</evidence>
<dbReference type="PANTHER" id="PTHR35603:SF2">
    <property type="entry name" value="OUTER MEMBRANE LIPOPROTEIN"/>
    <property type="match status" value="1"/>
</dbReference>
<keyword evidence="4" id="KW-0449">Lipoprotein</keyword>
<protein>
    <submittedName>
        <fullName evidence="8">Surface antigen</fullName>
    </submittedName>
</protein>
<comment type="subcellular location">
    <subcellularLocation>
        <location evidence="1">Membrane</location>
    </subcellularLocation>
</comment>
<feature type="domain" description="Surface antigen" evidence="7">
    <location>
        <begin position="88"/>
        <end position="149"/>
    </location>
</feature>
<sequence>MKSNAVSLLVILSILTVGCAEAPSKQTMGAVVGGALGGIGGSQIGSGKGKTTAIIAGTLLGAIIGGAIGQSMDSTDQQQAYRALENMPDNQPVAWKNPNTNSQYTVTPTSTYMSNGSTPCRNYSTVAVIDGQRETLYGTACRQSDGTWKSS</sequence>
<organism evidence="8 9">
    <name type="scientific">Beggiatoa alba B18LD</name>
    <dbReference type="NCBI Taxonomy" id="395493"/>
    <lineage>
        <taxon>Bacteria</taxon>
        <taxon>Pseudomonadati</taxon>
        <taxon>Pseudomonadota</taxon>
        <taxon>Gammaproteobacteria</taxon>
        <taxon>Thiotrichales</taxon>
        <taxon>Thiotrichaceae</taxon>
        <taxon>Beggiatoa</taxon>
    </lineage>
</organism>
<evidence type="ECO:0000259" key="7">
    <source>
        <dbReference type="Pfam" id="PF16998"/>
    </source>
</evidence>
<dbReference type="PIRSF" id="PIRSF002721">
    <property type="entry name" value="Surface_antigen_Rickettsia"/>
    <property type="match status" value="1"/>
</dbReference>
<evidence type="ECO:0000256" key="2">
    <source>
        <dbReference type="ARBA" id="ARBA00022729"/>
    </source>
</evidence>
<dbReference type="InterPro" id="IPR016364">
    <property type="entry name" value="Surface_antigen_Rickettsia"/>
</dbReference>
<keyword evidence="3" id="KW-0472">Membrane</keyword>
<dbReference type="Proteomes" id="UP000005744">
    <property type="component" value="Unassembled WGS sequence"/>
</dbReference>
<dbReference type="InterPro" id="IPR051407">
    <property type="entry name" value="Bact_OM_lipoprot/Surf_antigen"/>
</dbReference>
<dbReference type="InterPro" id="IPR032635">
    <property type="entry name" value="Anti_2"/>
</dbReference>
<evidence type="ECO:0000256" key="1">
    <source>
        <dbReference type="ARBA" id="ARBA00004370"/>
    </source>
</evidence>
<accession>I3CCQ9</accession>
<evidence type="ECO:0000256" key="5">
    <source>
        <dbReference type="SAM" id="SignalP"/>
    </source>
</evidence>
<evidence type="ECO:0000313" key="8">
    <source>
        <dbReference type="EMBL" id="EIJ41402.1"/>
    </source>
</evidence>
<proteinExistence type="predicted"/>
<feature type="signal peptide" evidence="5">
    <location>
        <begin position="1"/>
        <end position="22"/>
    </location>
</feature>
<reference evidence="8 9" key="1">
    <citation type="submission" date="2011-11" db="EMBL/GenBank/DDBJ databases">
        <title>Improved High-Quality Draft sequence of Beggiatoa alba B18lD.</title>
        <authorList>
            <consortium name="US DOE Joint Genome Institute"/>
            <person name="Lucas S."/>
            <person name="Han J."/>
            <person name="Lapidus A."/>
            <person name="Cheng J.-F."/>
            <person name="Goodwin L."/>
            <person name="Pitluck S."/>
            <person name="Peters L."/>
            <person name="Mikhailova N."/>
            <person name="Held B."/>
            <person name="Detter J.C."/>
            <person name="Han C."/>
            <person name="Tapia R."/>
            <person name="Land M."/>
            <person name="Hauser L."/>
            <person name="Kyrpides N."/>
            <person name="Ivanova N."/>
            <person name="Pagani I."/>
            <person name="Samuel K."/>
            <person name="Teske A."/>
            <person name="Mueller J."/>
            <person name="Woyke T."/>
        </authorList>
    </citation>
    <scope>NUCLEOTIDE SEQUENCE [LARGE SCALE GENOMIC DNA]</scope>
    <source>
        <strain evidence="8 9">B18LD</strain>
    </source>
</reference>
<keyword evidence="4" id="KW-0564">Palmitate</keyword>
<evidence type="ECO:0000256" key="3">
    <source>
        <dbReference type="ARBA" id="ARBA00023136"/>
    </source>
</evidence>
<keyword evidence="9" id="KW-1185">Reference proteome</keyword>
<evidence type="ECO:0000259" key="6">
    <source>
        <dbReference type="Pfam" id="PF05433"/>
    </source>
</evidence>
<dbReference type="Pfam" id="PF05433">
    <property type="entry name" value="Rick_17kDa_Anti"/>
    <property type="match status" value="1"/>
</dbReference>
<dbReference type="STRING" id="395493.BegalDRAFT_0483"/>
<feature type="chain" id="PRO_5003669438" evidence="5">
    <location>
        <begin position="23"/>
        <end position="151"/>
    </location>
</feature>
<dbReference type="PROSITE" id="PS51257">
    <property type="entry name" value="PROKAR_LIPOPROTEIN"/>
    <property type="match status" value="1"/>
</dbReference>
<dbReference type="GO" id="GO:0019867">
    <property type="term" value="C:outer membrane"/>
    <property type="evidence" value="ECO:0007669"/>
    <property type="project" value="InterPro"/>
</dbReference>
<feature type="domain" description="Glycine zipper 2TM" evidence="6">
    <location>
        <begin position="28"/>
        <end position="69"/>
    </location>
</feature>
<dbReference type="EMBL" id="JH600070">
    <property type="protein sequence ID" value="EIJ41402.1"/>
    <property type="molecule type" value="Genomic_DNA"/>
</dbReference>
<dbReference type="Pfam" id="PF16998">
    <property type="entry name" value="17kDa_Anti_2"/>
    <property type="match status" value="1"/>
</dbReference>
<dbReference type="RefSeq" id="WP_002683305.1">
    <property type="nucleotide sequence ID" value="NZ_JH600070.1"/>
</dbReference>
<dbReference type="HOGENOM" id="CLU_118535_0_0_6"/>
<gene>
    <name evidence="8" type="ORF">BegalDRAFT_0483</name>
</gene>
<keyword evidence="2 5" id="KW-0732">Signal</keyword>
<dbReference type="PANTHER" id="PTHR35603">
    <property type="match status" value="1"/>
</dbReference>
<name>I3CCQ9_9GAMM</name>
<dbReference type="InterPro" id="IPR008816">
    <property type="entry name" value="Gly_zipper_2TM_dom"/>
</dbReference>
<evidence type="ECO:0000256" key="4">
    <source>
        <dbReference type="ARBA" id="ARBA00023139"/>
    </source>
</evidence>
<dbReference type="eggNOG" id="COG4520">
    <property type="taxonomic scope" value="Bacteria"/>
</dbReference>
<dbReference type="AlphaFoldDB" id="I3CCQ9"/>
<dbReference type="OrthoDB" id="6170015at2"/>